<feature type="transmembrane region" description="Helical" evidence="17">
    <location>
        <begin position="412"/>
        <end position="434"/>
    </location>
</feature>
<evidence type="ECO:0000256" key="4">
    <source>
        <dbReference type="ARBA" id="ARBA00012944"/>
    </source>
</evidence>
<comment type="catalytic activity">
    <reaction evidence="16 17">
        <text>a ubiquinone + NADH + 5 H(+)(in) = a ubiquinol + NAD(+) + 4 H(+)(out)</text>
        <dbReference type="Rhea" id="RHEA:29091"/>
        <dbReference type="Rhea" id="RHEA-COMP:9565"/>
        <dbReference type="Rhea" id="RHEA-COMP:9566"/>
        <dbReference type="ChEBI" id="CHEBI:15378"/>
        <dbReference type="ChEBI" id="CHEBI:16389"/>
        <dbReference type="ChEBI" id="CHEBI:17976"/>
        <dbReference type="ChEBI" id="CHEBI:57540"/>
        <dbReference type="ChEBI" id="CHEBI:57945"/>
        <dbReference type="EC" id="7.1.1.2"/>
    </reaction>
</comment>
<geneLocation type="mitochondrion" evidence="19"/>
<keyword evidence="15 17" id="KW-0472">Membrane</keyword>
<evidence type="ECO:0000256" key="10">
    <source>
        <dbReference type="ARBA" id="ARBA00022982"/>
    </source>
</evidence>
<evidence type="ECO:0000256" key="17">
    <source>
        <dbReference type="RuleBase" id="RU003297"/>
    </source>
</evidence>
<feature type="transmembrane region" description="Helical" evidence="17">
    <location>
        <begin position="372"/>
        <end position="391"/>
    </location>
</feature>
<evidence type="ECO:0000313" key="19">
    <source>
        <dbReference type="EMBL" id="QHQ98491.1"/>
    </source>
</evidence>
<reference evidence="19" key="1">
    <citation type="journal article" date="2019" name="Zool. Scr.">
        <title>Mitochondrial genome reorganization characterizes various lineages of mesostigmatid mites (Acari: Parasitiformes).</title>
        <authorList>
            <person name="Li W.-N."/>
            <person name="Shao R."/>
            <person name="Zhang Q."/>
            <person name="Deng W."/>
            <person name="Xue X.-F."/>
        </authorList>
    </citation>
    <scope>NUCLEOTIDE SEQUENCE</scope>
</reference>
<keyword evidence="8 17" id="KW-0812">Transmembrane</keyword>
<dbReference type="PRINTS" id="PR01437">
    <property type="entry name" value="NUOXDRDTASE4"/>
</dbReference>
<dbReference type="InterPro" id="IPR003918">
    <property type="entry name" value="NADH_UbQ_OxRdtase"/>
</dbReference>
<proteinExistence type="inferred from homology"/>
<evidence type="ECO:0000256" key="1">
    <source>
        <dbReference type="ARBA" id="ARBA00003257"/>
    </source>
</evidence>
<evidence type="ECO:0000256" key="3">
    <source>
        <dbReference type="ARBA" id="ARBA00009025"/>
    </source>
</evidence>
<feature type="transmembrane region" description="Helical" evidence="17">
    <location>
        <begin position="78"/>
        <end position="98"/>
    </location>
</feature>
<evidence type="ECO:0000256" key="2">
    <source>
        <dbReference type="ARBA" id="ARBA00004225"/>
    </source>
</evidence>
<sequence length="435" mass="50400">MLLIILLSLVFVEGLWIVSFSLIFFLLWMLLMKGGFSFTYVSGLYSLDNLSYLMILLSVWITMLLLLSMIYSWGGVDYLFLLYSMMMLMFLVLCFGMSNMFGFYFFFEAVLLPIVFIIYGWGNQPERLQSGMYMFMYTLVGSLPLMMILLSFGMESSIDYNYLWNNKLSVSFYLVMFMVLAFLVKLPMYMLHLWLPKAHVEAPVAGSMILAGVLLKLGGYGIFRINSILWMEHMYIYYMLMAVSLFGGVIISLVCMRQVDMKMLVAYSSVGHMGLVLGGLISYNIWGKWGMIMMMLGHGLCSSGLFFLVNLMYERFHSRSMFIMKGLGNLFPSLMLFWMIFSVINMGAPPFMNIVGEILLITSIVKWSSLSILFLMIMSFLCACYSLYMYSYTQHGVIMMVKNMMSINVREYYIISLHFLPLLLYIMKIEFFVYI</sequence>
<name>A0A6B9WGU2_9ACAR</name>
<keyword evidence="7 17" id="KW-0679">Respiratory chain</keyword>
<feature type="domain" description="NADH:quinone oxidoreductase/Mrp antiporter transmembrane" evidence="18">
    <location>
        <begin position="99"/>
        <end position="380"/>
    </location>
</feature>
<evidence type="ECO:0000256" key="6">
    <source>
        <dbReference type="ARBA" id="ARBA00022448"/>
    </source>
</evidence>
<accession>A0A6B9WGU2</accession>
<feature type="transmembrane region" description="Helical" evidence="17">
    <location>
        <begin position="134"/>
        <end position="152"/>
    </location>
</feature>
<keyword evidence="13 17" id="KW-0830">Ubiquinone</keyword>
<keyword evidence="14 17" id="KW-0496">Mitochondrion</keyword>
<gene>
    <name evidence="19" type="primary">nad4</name>
</gene>
<keyword evidence="10 17" id="KW-0249">Electron transport</keyword>
<dbReference type="Pfam" id="PF00361">
    <property type="entry name" value="Proton_antipo_M"/>
    <property type="match status" value="1"/>
</dbReference>
<keyword evidence="12 17" id="KW-0520">NAD</keyword>
<feature type="transmembrane region" description="Helical" evidence="17">
    <location>
        <begin position="7"/>
        <end position="30"/>
    </location>
</feature>
<feature type="transmembrane region" description="Helical" evidence="17">
    <location>
        <begin position="334"/>
        <end position="352"/>
    </location>
</feature>
<dbReference type="GO" id="GO:0003954">
    <property type="term" value="F:NADH dehydrogenase activity"/>
    <property type="evidence" value="ECO:0007669"/>
    <property type="project" value="TreeGrafter"/>
</dbReference>
<dbReference type="EMBL" id="MK270523">
    <property type="protein sequence ID" value="QHQ98491.1"/>
    <property type="molecule type" value="Genomic_DNA"/>
</dbReference>
<feature type="transmembrane region" description="Helical" evidence="17">
    <location>
        <begin position="202"/>
        <end position="223"/>
    </location>
</feature>
<organism evidence="19">
    <name type="scientific">Microdiplogynium sp. XFX</name>
    <dbReference type="NCBI Taxonomy" id="2695875"/>
    <lineage>
        <taxon>Eukaryota</taxon>
        <taxon>Metazoa</taxon>
        <taxon>Ecdysozoa</taxon>
        <taxon>Arthropoda</taxon>
        <taxon>Chelicerata</taxon>
        <taxon>Arachnida</taxon>
        <taxon>Acari</taxon>
        <taxon>Parasitiformes</taxon>
        <taxon>Mesostigmata</taxon>
        <taxon>Antennophorina</taxon>
        <taxon>Celaenopsoidea</taxon>
        <taxon>Diplogyniidae</taxon>
        <taxon>Microdiplogynium</taxon>
    </lineage>
</organism>
<evidence type="ECO:0000256" key="16">
    <source>
        <dbReference type="ARBA" id="ARBA00049551"/>
    </source>
</evidence>
<dbReference type="GO" id="GO:0042773">
    <property type="term" value="P:ATP synthesis coupled electron transport"/>
    <property type="evidence" value="ECO:0007669"/>
    <property type="project" value="InterPro"/>
</dbReference>
<feature type="transmembrane region" description="Helical" evidence="17">
    <location>
        <begin position="235"/>
        <end position="256"/>
    </location>
</feature>
<feature type="transmembrane region" description="Helical" evidence="17">
    <location>
        <begin position="104"/>
        <end position="122"/>
    </location>
</feature>
<evidence type="ECO:0000256" key="5">
    <source>
        <dbReference type="ARBA" id="ARBA00021006"/>
    </source>
</evidence>
<evidence type="ECO:0000256" key="11">
    <source>
        <dbReference type="ARBA" id="ARBA00022989"/>
    </source>
</evidence>
<evidence type="ECO:0000256" key="14">
    <source>
        <dbReference type="ARBA" id="ARBA00023128"/>
    </source>
</evidence>
<evidence type="ECO:0000256" key="8">
    <source>
        <dbReference type="ARBA" id="ARBA00022692"/>
    </source>
</evidence>
<dbReference type="PANTHER" id="PTHR43507:SF20">
    <property type="entry name" value="NADH-UBIQUINONE OXIDOREDUCTASE CHAIN 4"/>
    <property type="match status" value="1"/>
</dbReference>
<dbReference type="AlphaFoldDB" id="A0A6B9WGU2"/>
<evidence type="ECO:0000259" key="18">
    <source>
        <dbReference type="Pfam" id="PF00361"/>
    </source>
</evidence>
<evidence type="ECO:0000256" key="7">
    <source>
        <dbReference type="ARBA" id="ARBA00022660"/>
    </source>
</evidence>
<dbReference type="GO" id="GO:0048039">
    <property type="term" value="F:ubiquinone binding"/>
    <property type="evidence" value="ECO:0007669"/>
    <property type="project" value="TreeGrafter"/>
</dbReference>
<evidence type="ECO:0000256" key="12">
    <source>
        <dbReference type="ARBA" id="ARBA00023027"/>
    </source>
</evidence>
<comment type="similarity">
    <text evidence="3 17">Belongs to the complex I subunit 4 family.</text>
</comment>
<feature type="transmembrane region" description="Helical" evidence="17">
    <location>
        <begin position="172"/>
        <end position="195"/>
    </location>
</feature>
<dbReference type="PANTHER" id="PTHR43507">
    <property type="entry name" value="NADH-UBIQUINONE OXIDOREDUCTASE CHAIN 4"/>
    <property type="match status" value="1"/>
</dbReference>
<feature type="transmembrane region" description="Helical" evidence="17">
    <location>
        <begin position="292"/>
        <end position="313"/>
    </location>
</feature>
<evidence type="ECO:0000256" key="9">
    <source>
        <dbReference type="ARBA" id="ARBA00022967"/>
    </source>
</evidence>
<keyword evidence="11 17" id="KW-1133">Transmembrane helix</keyword>
<evidence type="ECO:0000256" key="13">
    <source>
        <dbReference type="ARBA" id="ARBA00023075"/>
    </source>
</evidence>
<feature type="transmembrane region" description="Helical" evidence="17">
    <location>
        <begin position="50"/>
        <end position="71"/>
    </location>
</feature>
<comment type="function">
    <text evidence="17">Core subunit of the mitochondrial membrane respiratory chain NADH dehydrogenase (Complex I) which catalyzes electron transfer from NADH through the respiratory chain, using ubiquinone as an electron acceptor. Essential for the catalytic activity and assembly of complex I.</text>
</comment>
<dbReference type="EC" id="7.1.1.2" evidence="4 17"/>
<comment type="function">
    <text evidence="1">Core subunit of the mitochondrial membrane respiratory chain NADH dehydrogenase (Complex I) that is believed to belong to the minimal assembly required for catalysis. Complex I functions in the transfer of electrons from NADH to the respiratory chain. The immediate electron acceptor for the enzyme is believed to be ubiquinone.</text>
</comment>
<dbReference type="InterPro" id="IPR001750">
    <property type="entry name" value="ND/Mrp_TM"/>
</dbReference>
<dbReference type="GO" id="GO:0015990">
    <property type="term" value="P:electron transport coupled proton transport"/>
    <property type="evidence" value="ECO:0007669"/>
    <property type="project" value="TreeGrafter"/>
</dbReference>
<protein>
    <recommendedName>
        <fullName evidence="5 17">NADH-ubiquinone oxidoreductase chain 4</fullName>
        <ecNumber evidence="4 17">7.1.1.2</ecNumber>
    </recommendedName>
</protein>
<keyword evidence="9" id="KW-1278">Translocase</keyword>
<comment type="subcellular location">
    <subcellularLocation>
        <location evidence="2 17">Mitochondrion membrane</location>
        <topology evidence="2 17">Multi-pass membrane protein</topology>
    </subcellularLocation>
</comment>
<keyword evidence="6 17" id="KW-0813">Transport</keyword>
<dbReference type="GO" id="GO:0031966">
    <property type="term" value="C:mitochondrial membrane"/>
    <property type="evidence" value="ECO:0007669"/>
    <property type="project" value="UniProtKB-SubCell"/>
</dbReference>
<feature type="transmembrane region" description="Helical" evidence="17">
    <location>
        <begin position="263"/>
        <end position="286"/>
    </location>
</feature>
<dbReference type="GO" id="GO:0008137">
    <property type="term" value="F:NADH dehydrogenase (ubiquinone) activity"/>
    <property type="evidence" value="ECO:0007669"/>
    <property type="project" value="UniProtKB-UniRule"/>
</dbReference>
<evidence type="ECO:0000256" key="15">
    <source>
        <dbReference type="ARBA" id="ARBA00023136"/>
    </source>
</evidence>